<dbReference type="RefSeq" id="WP_322448714.1">
    <property type="nucleotide sequence ID" value="NZ_JAXOFX010000025.1"/>
</dbReference>
<gene>
    <name evidence="2" type="ORF">SM124_22310</name>
</gene>
<dbReference type="PROSITE" id="PS50234">
    <property type="entry name" value="VWFA"/>
    <property type="match status" value="1"/>
</dbReference>
<dbReference type="Pfam" id="PF00092">
    <property type="entry name" value="VWA"/>
    <property type="match status" value="1"/>
</dbReference>
<dbReference type="InterPro" id="IPR002035">
    <property type="entry name" value="VWF_A"/>
</dbReference>
<sequence>MNLRNMVIAISAVLLLSACSNNKETEKKGPVSVKEEKQDEVVEAIKPEYPPAQKSPESIVQQNLGEMTQEAMTLVESNSDQAAWEDLLKDFQVAELDQDSIYNGLIHTFGFDFQETHDNLANYEPDFGEFEISSDKESYKNIAIQVDSSGSMGGKVSGGVKMDLAKNAVKDYASRLAKDSFVSLRVYGHEGTGKESDKQLSCSSTEMVYETSTYDEKKFKKALNTFKPSGWTPLAASIQSAYEDLKLNASEDSENILFIVSDGVETCEGDPVQEAKKLAESDLNVEVNIIGFNVDDAGQKQLKATADAGNGKYYTVNSKVELTDTIFELLDDVQATTKKNFDKAKSGYKINMLSVELGEEIRDLSGLFRDVISEENRLLSQVIQQLQVQGQITESVAESLRVLVDEREEALLSYRESLQEGAFERKETKRQEIFDYLDSN</sequence>
<dbReference type="SUPFAM" id="SSF53300">
    <property type="entry name" value="vWA-like"/>
    <property type="match status" value="1"/>
</dbReference>
<dbReference type="Gene3D" id="3.40.50.410">
    <property type="entry name" value="von Willebrand factor, type A domain"/>
    <property type="match status" value="2"/>
</dbReference>
<evidence type="ECO:0000313" key="2">
    <source>
        <dbReference type="EMBL" id="MDZ5474432.1"/>
    </source>
</evidence>
<evidence type="ECO:0000313" key="3">
    <source>
        <dbReference type="Proteomes" id="UP001290455"/>
    </source>
</evidence>
<proteinExistence type="predicted"/>
<dbReference type="SMART" id="SM00327">
    <property type="entry name" value="VWA"/>
    <property type="match status" value="1"/>
</dbReference>
<dbReference type="Proteomes" id="UP001290455">
    <property type="component" value="Unassembled WGS sequence"/>
</dbReference>
<reference evidence="2 3" key="1">
    <citation type="submission" date="2023-11" db="EMBL/GenBank/DDBJ databases">
        <title>Bacillus jintuensis, isolated from a mudflat on the Beibu Gulf coast.</title>
        <authorList>
            <person name="Li M."/>
        </authorList>
    </citation>
    <scope>NUCLEOTIDE SEQUENCE [LARGE SCALE GENOMIC DNA]</scope>
    <source>
        <strain evidence="2 3">31A1R</strain>
    </source>
</reference>
<dbReference type="PROSITE" id="PS51257">
    <property type="entry name" value="PROKAR_LIPOPROTEIN"/>
    <property type="match status" value="1"/>
</dbReference>
<protein>
    <submittedName>
        <fullName evidence="2">VWA domain-containing protein</fullName>
    </submittedName>
</protein>
<dbReference type="InterPro" id="IPR036465">
    <property type="entry name" value="vWFA_dom_sf"/>
</dbReference>
<accession>A0ABU5J4U0</accession>
<name>A0ABU5J4U0_9BACI</name>
<feature type="domain" description="VWFA" evidence="1">
    <location>
        <begin position="141"/>
        <end position="333"/>
    </location>
</feature>
<evidence type="ECO:0000259" key="1">
    <source>
        <dbReference type="PROSITE" id="PS50234"/>
    </source>
</evidence>
<keyword evidence="3" id="KW-1185">Reference proteome</keyword>
<organism evidence="2 3">
    <name type="scientific">Robertmurraya mangrovi</name>
    <dbReference type="NCBI Taxonomy" id="3098077"/>
    <lineage>
        <taxon>Bacteria</taxon>
        <taxon>Bacillati</taxon>
        <taxon>Bacillota</taxon>
        <taxon>Bacilli</taxon>
        <taxon>Bacillales</taxon>
        <taxon>Bacillaceae</taxon>
        <taxon>Robertmurraya</taxon>
    </lineage>
</organism>
<dbReference type="EMBL" id="JAXOFX010000025">
    <property type="protein sequence ID" value="MDZ5474432.1"/>
    <property type="molecule type" value="Genomic_DNA"/>
</dbReference>
<comment type="caution">
    <text evidence="2">The sequence shown here is derived from an EMBL/GenBank/DDBJ whole genome shotgun (WGS) entry which is preliminary data.</text>
</comment>